<sequence length="38" mass="4667">MCEDVECMKMQTLAKKLFYKGFSKLKRYEDRTLCNERE</sequence>
<accession>A0A1M5G5M2</accession>
<gene>
    <name evidence="1" type="ORF">SAMN05443144_11692</name>
</gene>
<evidence type="ECO:0000313" key="2">
    <source>
        <dbReference type="Proteomes" id="UP000184041"/>
    </source>
</evidence>
<name>A0A1M5G5M2_9BACT</name>
<keyword evidence="2" id="KW-1185">Reference proteome</keyword>
<reference evidence="1 2" key="1">
    <citation type="submission" date="2016-11" db="EMBL/GenBank/DDBJ databases">
        <authorList>
            <person name="Jaros S."/>
            <person name="Januszkiewicz K."/>
            <person name="Wedrychowicz H."/>
        </authorList>
    </citation>
    <scope>NUCLEOTIDE SEQUENCE [LARGE SCALE GENOMIC DNA]</scope>
    <source>
        <strain evidence="1 2">DSM 21986</strain>
    </source>
</reference>
<organism evidence="1 2">
    <name type="scientific">Fodinibius roseus</name>
    <dbReference type="NCBI Taxonomy" id="1194090"/>
    <lineage>
        <taxon>Bacteria</taxon>
        <taxon>Pseudomonadati</taxon>
        <taxon>Balneolota</taxon>
        <taxon>Balneolia</taxon>
        <taxon>Balneolales</taxon>
        <taxon>Balneolaceae</taxon>
        <taxon>Fodinibius</taxon>
    </lineage>
</organism>
<dbReference type="Proteomes" id="UP000184041">
    <property type="component" value="Unassembled WGS sequence"/>
</dbReference>
<dbReference type="AlphaFoldDB" id="A0A1M5G5M2"/>
<protein>
    <submittedName>
        <fullName evidence="1">Uncharacterized protein</fullName>
    </submittedName>
</protein>
<proteinExistence type="predicted"/>
<evidence type="ECO:0000313" key="1">
    <source>
        <dbReference type="EMBL" id="SHF99026.1"/>
    </source>
</evidence>
<dbReference type="EMBL" id="FQUS01000016">
    <property type="protein sequence ID" value="SHF99026.1"/>
    <property type="molecule type" value="Genomic_DNA"/>
</dbReference>